<protein>
    <submittedName>
        <fullName evidence="7">GTPase IMAP family member 4</fullName>
    </submittedName>
</protein>
<feature type="region of interest" description="Disordered" evidence="5">
    <location>
        <begin position="573"/>
        <end position="600"/>
    </location>
</feature>
<proteinExistence type="inferred from homology"/>
<dbReference type="AlphaFoldDB" id="A0A4U5V442"/>
<accession>A0A4U5V442</accession>
<dbReference type="PANTHER" id="PTHR10903:SF112">
    <property type="entry name" value="SI:CH211-113E8.5"/>
    <property type="match status" value="1"/>
</dbReference>
<dbReference type="InterPro" id="IPR006703">
    <property type="entry name" value="G_AIG1"/>
</dbReference>
<keyword evidence="2" id="KW-0547">Nucleotide-binding</keyword>
<dbReference type="Gene3D" id="3.40.50.300">
    <property type="entry name" value="P-loop containing nucleotide triphosphate hydrolases"/>
    <property type="match status" value="1"/>
</dbReference>
<dbReference type="GO" id="GO:0005525">
    <property type="term" value="F:GTP binding"/>
    <property type="evidence" value="ECO:0007669"/>
    <property type="project" value="UniProtKB-KW"/>
</dbReference>
<feature type="region of interest" description="Disordered" evidence="5">
    <location>
        <begin position="627"/>
        <end position="650"/>
    </location>
</feature>
<dbReference type="EMBL" id="CM014090">
    <property type="protein sequence ID" value="TKS81115.1"/>
    <property type="molecule type" value="Genomic_DNA"/>
</dbReference>
<organism evidence="7 8">
    <name type="scientific">Collichthys lucidus</name>
    <name type="common">Big head croaker</name>
    <name type="synonym">Sciaena lucida</name>
    <dbReference type="NCBI Taxonomy" id="240159"/>
    <lineage>
        <taxon>Eukaryota</taxon>
        <taxon>Metazoa</taxon>
        <taxon>Chordata</taxon>
        <taxon>Craniata</taxon>
        <taxon>Vertebrata</taxon>
        <taxon>Euteleostomi</taxon>
        <taxon>Actinopterygii</taxon>
        <taxon>Neopterygii</taxon>
        <taxon>Teleostei</taxon>
        <taxon>Neoteleostei</taxon>
        <taxon>Acanthomorphata</taxon>
        <taxon>Eupercaria</taxon>
        <taxon>Sciaenidae</taxon>
        <taxon>Collichthys</taxon>
    </lineage>
</organism>
<evidence type="ECO:0000256" key="3">
    <source>
        <dbReference type="ARBA" id="ARBA00023134"/>
    </source>
</evidence>
<evidence type="ECO:0000256" key="5">
    <source>
        <dbReference type="SAM" id="MobiDB-lite"/>
    </source>
</evidence>
<keyword evidence="8" id="KW-1185">Reference proteome</keyword>
<dbReference type="CDD" id="cd01852">
    <property type="entry name" value="AIG1"/>
    <property type="match status" value="1"/>
</dbReference>
<name>A0A4U5V442_COLLU</name>
<feature type="domain" description="AIG1-type G" evidence="6">
    <location>
        <begin position="18"/>
        <end position="217"/>
    </location>
</feature>
<evidence type="ECO:0000256" key="4">
    <source>
        <dbReference type="SAM" id="Coils"/>
    </source>
</evidence>
<gene>
    <name evidence="7" type="ORF">D9C73_015219</name>
</gene>
<feature type="compositionally biased region" description="Basic residues" evidence="5">
    <location>
        <begin position="641"/>
        <end position="650"/>
    </location>
</feature>
<evidence type="ECO:0000313" key="7">
    <source>
        <dbReference type="EMBL" id="TKS81115.1"/>
    </source>
</evidence>
<dbReference type="FunFam" id="3.40.50.300:FF:000366">
    <property type="entry name" value="GTPase, IMAP family member 2"/>
    <property type="match status" value="1"/>
</dbReference>
<dbReference type="PANTHER" id="PTHR10903">
    <property type="entry name" value="GTPASE, IMAP FAMILY MEMBER-RELATED"/>
    <property type="match status" value="1"/>
</dbReference>
<dbReference type="STRING" id="240159.A0A4U5V442"/>
<dbReference type="PROSITE" id="PS51720">
    <property type="entry name" value="G_AIG1"/>
    <property type="match status" value="1"/>
</dbReference>
<dbReference type="Pfam" id="PF04548">
    <property type="entry name" value="AIG1"/>
    <property type="match status" value="1"/>
</dbReference>
<keyword evidence="4" id="KW-0175">Coiled coil</keyword>
<feature type="compositionally biased region" description="Polar residues" evidence="5">
    <location>
        <begin position="630"/>
        <end position="639"/>
    </location>
</feature>
<evidence type="ECO:0000256" key="1">
    <source>
        <dbReference type="ARBA" id="ARBA00008535"/>
    </source>
</evidence>
<dbReference type="Proteomes" id="UP000298787">
    <property type="component" value="Chromosome 13"/>
</dbReference>
<evidence type="ECO:0000259" key="6">
    <source>
        <dbReference type="PROSITE" id="PS51720"/>
    </source>
</evidence>
<evidence type="ECO:0000313" key="8">
    <source>
        <dbReference type="Proteomes" id="UP000298787"/>
    </source>
</evidence>
<sequence length="752" mass="83393">MISDSSLPVSVIVYLDPNEEIRIVLIGKTGNGKSASGNTILNKKVFASVLSPDSVTSACAKARGTVDGRRVAVIDTPGIYDTKYREEEVIRKLKECISLSAPGPHVFLIVINIGGRFTEEEQKTVELLQMVFGDRVANYSLVLFTHGDKLGHTRIDEFYKKSQKLTHLITKCKWRYHVLNNTVEDNAQVSRLLTKITSIVQDNGGTFYTNEMFQEAEKAIIEQMVEILKAYAEEKHKEEEKLRAKFKGEQLKEKLRQLGESFQEKSREKAEKKNKFLQTGMIVTTAEAGVAIGAAAGAAGGPICMGVGALVGGVTGAIVGVLAPATLDSVALRENDHLSSNESSFRDSYSGFWIEQYSPSKSLIVVSEPAPDVNPVQLEEFDGKPHLIAICSQIVNQDGLHDRLDSFTHVRHVEGRTRENFCYVNESIVNPHFTSGKRPGDGITRSRRNVSIRYNQSVNPEQTDGAGHGDRGKEADWRGAGSHQYPHRAFYANSTETKLKRLACPTVTPGAPHSAVSFARYKTKKESGYNFLLWFEKLFDREKDYLTNSLPSGVLHLAWQGGGDNRRRSSLYLTGEEERGTRSKLQSSASLQVRHGKDKQTRCGAEARRVVYLQHQVAMVTQLFLRQRPESQSDSSPSQTHTKHKHTHMHAQRQCGGARGLMRLPSTHSMYSQGFSMYLTDFGQMKAQAGCLGVVYTDNVAQSKSAVCHAQVKADPITLFTCTLKTRQLSTAVTKQMIIQTLISIASISGRY</sequence>
<dbReference type="SUPFAM" id="SSF52540">
    <property type="entry name" value="P-loop containing nucleoside triphosphate hydrolases"/>
    <property type="match status" value="1"/>
</dbReference>
<evidence type="ECO:0000256" key="2">
    <source>
        <dbReference type="ARBA" id="ARBA00022741"/>
    </source>
</evidence>
<feature type="region of interest" description="Disordered" evidence="5">
    <location>
        <begin position="455"/>
        <end position="481"/>
    </location>
</feature>
<dbReference type="InterPro" id="IPR045058">
    <property type="entry name" value="GIMA/IAN/Toc"/>
</dbReference>
<keyword evidence="3" id="KW-0342">GTP-binding</keyword>
<dbReference type="InterPro" id="IPR027417">
    <property type="entry name" value="P-loop_NTPase"/>
</dbReference>
<reference evidence="7 8" key="1">
    <citation type="submission" date="2019-01" db="EMBL/GenBank/DDBJ databases">
        <title>Genome Assembly of Collichthys lucidus.</title>
        <authorList>
            <person name="Cai M."/>
            <person name="Xiao S."/>
        </authorList>
    </citation>
    <scope>NUCLEOTIDE SEQUENCE [LARGE SCALE GENOMIC DNA]</scope>
    <source>
        <strain evidence="7">JT15FE1705JMU</strain>
        <tissue evidence="7">Muscle</tissue>
    </source>
</reference>
<feature type="compositionally biased region" description="Basic and acidic residues" evidence="5">
    <location>
        <begin position="467"/>
        <end position="477"/>
    </location>
</feature>
<feature type="coiled-coil region" evidence="4">
    <location>
        <begin position="221"/>
        <end position="275"/>
    </location>
</feature>
<comment type="similarity">
    <text evidence="1">Belongs to the TRAFAC class TrmE-Era-EngA-EngB-Septin-like GTPase superfamily. AIG1/Toc34/Toc159-like paraseptin GTPase family. IAN subfamily.</text>
</comment>